<gene>
    <name evidence="1" type="ORF">K8G79_05125</name>
</gene>
<name>A0AAJ1AJA1_9BACT</name>
<protein>
    <submittedName>
        <fullName evidence="1">Uncharacterized protein</fullName>
    </submittedName>
</protein>
<dbReference type="EMBL" id="JAIOIU010000060">
    <property type="protein sequence ID" value="MBZ0159501.1"/>
    <property type="molecule type" value="Genomic_DNA"/>
</dbReference>
<organism evidence="1 2">
    <name type="scientific">Candidatus Methylomirabilis tolerans</name>
    <dbReference type="NCBI Taxonomy" id="3123416"/>
    <lineage>
        <taxon>Bacteria</taxon>
        <taxon>Candidatus Methylomirabilota</taxon>
        <taxon>Candidatus Methylomirabilia</taxon>
        <taxon>Candidatus Methylomirabilales</taxon>
        <taxon>Candidatus Methylomirabilaceae</taxon>
        <taxon>Candidatus Methylomirabilis</taxon>
    </lineage>
</organism>
<dbReference type="AlphaFoldDB" id="A0AAJ1AJA1"/>
<proteinExistence type="predicted"/>
<comment type="caution">
    <text evidence="1">The sequence shown here is derived from an EMBL/GenBank/DDBJ whole genome shotgun (WGS) entry which is preliminary data.</text>
</comment>
<reference evidence="1 2" key="1">
    <citation type="journal article" date="2021" name="bioRxiv">
        <title>Unraveling nitrogen, sulfur and carbon metabolic pathways and microbial community transcriptional responses to substrate deprivation and toxicity stresses in a bioreactor mimicking anoxic brackish coastal sediment conditions.</title>
        <authorList>
            <person name="Martins P.D."/>
            <person name="Echeveste M.J."/>
            <person name="Arshad A."/>
            <person name="Kurth J."/>
            <person name="Ouboter H."/>
            <person name="Jetten M.S.M."/>
            <person name="Welte C.U."/>
        </authorList>
    </citation>
    <scope>NUCLEOTIDE SEQUENCE [LARGE SCALE GENOMIC DNA]</scope>
    <source>
        <strain evidence="1">MAG_38</strain>
    </source>
</reference>
<evidence type="ECO:0000313" key="2">
    <source>
        <dbReference type="Proteomes" id="UP001197609"/>
    </source>
</evidence>
<sequence length="163" mass="18675">MANEENTGASTPEPDAPETIERLKAIVREHRVCWEVWPEQLAGGGSRPLQVGFDLVLNGAHAHDTDRPSPGCKKCQTIFEHLREIAEWIVPKVERPSRYDIQIFDHAIHFASERRNRPDVALTIKILHRSEIDRPVDECEVICLNEMKEKLAQIGAQHRQWSD</sequence>
<dbReference type="Proteomes" id="UP001197609">
    <property type="component" value="Unassembled WGS sequence"/>
</dbReference>
<accession>A0AAJ1AJA1</accession>
<evidence type="ECO:0000313" key="1">
    <source>
        <dbReference type="EMBL" id="MBZ0159501.1"/>
    </source>
</evidence>